<reference evidence="1 2" key="1">
    <citation type="submission" date="2017-09" db="EMBL/GenBank/DDBJ databases">
        <title>Genome sequencing of Besnoitia besnoiti strain Bb-Ger1.</title>
        <authorList>
            <person name="Schares G."/>
            <person name="Venepally P."/>
            <person name="Lorenzi H.A."/>
        </authorList>
    </citation>
    <scope>NUCLEOTIDE SEQUENCE [LARGE SCALE GENOMIC DNA]</scope>
    <source>
        <strain evidence="1 2">Bb-Ger1</strain>
    </source>
</reference>
<evidence type="ECO:0000313" key="1">
    <source>
        <dbReference type="EMBL" id="PFH38079.1"/>
    </source>
</evidence>
<evidence type="ECO:0000313" key="2">
    <source>
        <dbReference type="Proteomes" id="UP000224006"/>
    </source>
</evidence>
<accession>A0A2A9MJI8</accession>
<protein>
    <submittedName>
        <fullName evidence="1">Uncharacterized protein</fullName>
    </submittedName>
</protein>
<name>A0A2A9MJI8_BESBE</name>
<comment type="caution">
    <text evidence="1">The sequence shown here is derived from an EMBL/GenBank/DDBJ whole genome shotgun (WGS) entry which is preliminary data.</text>
</comment>
<organism evidence="1 2">
    <name type="scientific">Besnoitia besnoiti</name>
    <name type="common">Apicomplexan protozoan</name>
    <dbReference type="NCBI Taxonomy" id="94643"/>
    <lineage>
        <taxon>Eukaryota</taxon>
        <taxon>Sar</taxon>
        <taxon>Alveolata</taxon>
        <taxon>Apicomplexa</taxon>
        <taxon>Conoidasida</taxon>
        <taxon>Coccidia</taxon>
        <taxon>Eucoccidiorida</taxon>
        <taxon>Eimeriorina</taxon>
        <taxon>Sarcocystidae</taxon>
        <taxon>Besnoitia</taxon>
    </lineage>
</organism>
<dbReference type="EMBL" id="NWUJ01000001">
    <property type="protein sequence ID" value="PFH38079.1"/>
    <property type="molecule type" value="Genomic_DNA"/>
</dbReference>
<sequence>MELRQREEALLDRTRQLTDLLYLAQRLRTSSSAPSAAAPAEHLSPAALLRSALVEPLRKLRTSRSIDECHRRQAFANSPRSPALTRSAPATPAAVLAGALEGRAPFAKALFADEGLEQRIHVCSSPSSAASSALSASLPRGGAAPTLLSVVGA</sequence>
<dbReference type="RefSeq" id="XP_029222088.1">
    <property type="nucleotide sequence ID" value="XM_029359175.1"/>
</dbReference>
<dbReference type="KEGG" id="bbes:BESB_004200"/>
<keyword evidence="2" id="KW-1185">Reference proteome</keyword>
<proteinExistence type="predicted"/>
<dbReference type="Proteomes" id="UP000224006">
    <property type="component" value="Chromosome I"/>
</dbReference>
<dbReference type="AlphaFoldDB" id="A0A2A9MJI8"/>
<gene>
    <name evidence="1" type="ORF">BESB_004200</name>
</gene>
<dbReference type="GeneID" id="40305483"/>
<dbReference type="VEuPathDB" id="ToxoDB:BESB_004200"/>